<dbReference type="GO" id="GO:0046872">
    <property type="term" value="F:metal ion binding"/>
    <property type="evidence" value="ECO:0007669"/>
    <property type="project" value="UniProtKB-KW"/>
</dbReference>
<organism evidence="9 10">
    <name type="scientific">Mycoemilia scoparia</name>
    <dbReference type="NCBI Taxonomy" id="417184"/>
    <lineage>
        <taxon>Eukaryota</taxon>
        <taxon>Fungi</taxon>
        <taxon>Fungi incertae sedis</taxon>
        <taxon>Zoopagomycota</taxon>
        <taxon>Kickxellomycotina</taxon>
        <taxon>Kickxellomycetes</taxon>
        <taxon>Kickxellales</taxon>
        <taxon>Kickxellaceae</taxon>
        <taxon>Mycoemilia</taxon>
    </lineage>
</organism>
<accession>A0A9W8A3Q4</accession>
<feature type="domain" description="RAI1-like" evidence="8">
    <location>
        <begin position="286"/>
        <end position="393"/>
    </location>
</feature>
<comment type="function">
    <text evidence="6">Decapping enzyme for NAD-capped RNAs: specifically hydrolyzes the nicotinamide adenine dinucleotide (NAD) cap from a subset of RNAs by removing the entire NAD moiety from the 5'-end of an NAD-capped RNA.</text>
</comment>
<comment type="catalytic activity">
    <reaction evidence="4">
        <text>a 5'-end triphospho-ribonucleoside in mRNA + H2O = a 5'-end phospho-ribonucleoside in mRNA + diphosphate + H(+)</text>
        <dbReference type="Rhea" id="RHEA:78683"/>
        <dbReference type="Rhea" id="RHEA-COMP:15692"/>
        <dbReference type="Rhea" id="RHEA-COMP:17164"/>
        <dbReference type="ChEBI" id="CHEBI:15377"/>
        <dbReference type="ChEBI" id="CHEBI:15378"/>
        <dbReference type="ChEBI" id="CHEBI:33019"/>
        <dbReference type="ChEBI" id="CHEBI:138282"/>
        <dbReference type="ChEBI" id="CHEBI:167618"/>
    </reaction>
    <physiologicalReaction direction="left-to-right" evidence="4">
        <dbReference type="Rhea" id="RHEA:78684"/>
    </physiologicalReaction>
</comment>
<evidence type="ECO:0000256" key="4">
    <source>
        <dbReference type="ARBA" id="ARBA00044692"/>
    </source>
</evidence>
<keyword evidence="6" id="KW-0540">Nuclease</keyword>
<dbReference type="GO" id="GO:0000166">
    <property type="term" value="F:nucleotide binding"/>
    <property type="evidence" value="ECO:0007669"/>
    <property type="project" value="UniProtKB-KW"/>
</dbReference>
<comment type="cofactor">
    <cofactor evidence="1 6">
        <name>a divalent metal cation</name>
        <dbReference type="ChEBI" id="CHEBI:60240"/>
    </cofactor>
</comment>
<evidence type="ECO:0000313" key="9">
    <source>
        <dbReference type="EMBL" id="KAJ1918943.1"/>
    </source>
</evidence>
<dbReference type="Proteomes" id="UP001150538">
    <property type="component" value="Unassembled WGS sequence"/>
</dbReference>
<reference evidence="9" key="1">
    <citation type="submission" date="2022-07" db="EMBL/GenBank/DDBJ databases">
        <title>Phylogenomic reconstructions and comparative analyses of Kickxellomycotina fungi.</title>
        <authorList>
            <person name="Reynolds N.K."/>
            <person name="Stajich J.E."/>
            <person name="Barry K."/>
            <person name="Grigoriev I.V."/>
            <person name="Crous P."/>
            <person name="Smith M.E."/>
        </authorList>
    </citation>
    <scope>NUCLEOTIDE SEQUENCE</scope>
    <source>
        <strain evidence="9">NBRC 100468</strain>
    </source>
</reference>
<dbReference type="OrthoDB" id="5853397at2759"/>
<evidence type="ECO:0000256" key="2">
    <source>
        <dbReference type="ARBA" id="ARBA00006562"/>
    </source>
</evidence>
<dbReference type="GO" id="GO:0003723">
    <property type="term" value="F:RNA binding"/>
    <property type="evidence" value="ECO:0007669"/>
    <property type="project" value="UniProtKB-KW"/>
</dbReference>
<dbReference type="EMBL" id="JANBPU010000035">
    <property type="protein sequence ID" value="KAJ1918943.1"/>
    <property type="molecule type" value="Genomic_DNA"/>
</dbReference>
<feature type="region of interest" description="Disordered" evidence="7">
    <location>
        <begin position="212"/>
        <end position="238"/>
    </location>
</feature>
<keyword evidence="9" id="KW-0255">Endonuclease</keyword>
<keyword evidence="6" id="KW-0694">RNA-binding</keyword>
<dbReference type="GO" id="GO:0110155">
    <property type="term" value="P:NAD-cap decapping"/>
    <property type="evidence" value="ECO:0007669"/>
    <property type="project" value="TreeGrafter"/>
</dbReference>
<dbReference type="AlphaFoldDB" id="A0A9W8A3Q4"/>
<comment type="catalytic activity">
    <reaction evidence="5">
        <text>a 5'-end NAD(+)-phospho-ribonucleoside in mRNA + H2O = a 5'-end phospho-ribonucleoside in mRNA + NAD(+) + H(+)</text>
        <dbReference type="Rhea" id="RHEA:60880"/>
        <dbReference type="Rhea" id="RHEA-COMP:15692"/>
        <dbReference type="Rhea" id="RHEA-COMP:15698"/>
        <dbReference type="ChEBI" id="CHEBI:15377"/>
        <dbReference type="ChEBI" id="CHEBI:15378"/>
        <dbReference type="ChEBI" id="CHEBI:57540"/>
        <dbReference type="ChEBI" id="CHEBI:138282"/>
        <dbReference type="ChEBI" id="CHEBI:144029"/>
    </reaction>
    <physiologicalReaction direction="left-to-right" evidence="5">
        <dbReference type="Rhea" id="RHEA:60881"/>
    </physiologicalReaction>
</comment>
<keyword evidence="6" id="KW-0547">Nucleotide-binding</keyword>
<comment type="similarity">
    <text evidence="2 6">Belongs to the DXO/Dom3Z family.</text>
</comment>
<evidence type="ECO:0000256" key="1">
    <source>
        <dbReference type="ARBA" id="ARBA00001968"/>
    </source>
</evidence>
<keyword evidence="10" id="KW-1185">Reference proteome</keyword>
<comment type="caution">
    <text evidence="9">The sequence shown here is derived from an EMBL/GenBank/DDBJ whole genome shotgun (WGS) entry which is preliminary data.</text>
</comment>
<dbReference type="GO" id="GO:0004519">
    <property type="term" value="F:endonuclease activity"/>
    <property type="evidence" value="ECO:0007669"/>
    <property type="project" value="UniProtKB-KW"/>
</dbReference>
<dbReference type="GO" id="GO:0034353">
    <property type="term" value="F:mRNA 5'-diphosphatase activity"/>
    <property type="evidence" value="ECO:0007669"/>
    <property type="project" value="TreeGrafter"/>
</dbReference>
<keyword evidence="6" id="KW-0378">Hydrolase</keyword>
<keyword evidence="6" id="KW-0479">Metal-binding</keyword>
<dbReference type="InterPro" id="IPR039039">
    <property type="entry name" value="RAI1-like_fam"/>
</dbReference>
<proteinExistence type="inferred from homology"/>
<dbReference type="GO" id="GO:0000956">
    <property type="term" value="P:nuclear-transcribed mRNA catabolic process"/>
    <property type="evidence" value="ECO:0007669"/>
    <property type="project" value="TreeGrafter"/>
</dbReference>
<protein>
    <recommendedName>
        <fullName evidence="6">Decapping nuclease</fullName>
        <ecNumber evidence="6">3.6.1.-</ecNumber>
    </recommendedName>
</protein>
<evidence type="ECO:0000256" key="3">
    <source>
        <dbReference type="ARBA" id="ARBA00044676"/>
    </source>
</evidence>
<dbReference type="GO" id="GO:0005829">
    <property type="term" value="C:cytosol"/>
    <property type="evidence" value="ECO:0007669"/>
    <property type="project" value="TreeGrafter"/>
</dbReference>
<dbReference type="PANTHER" id="PTHR12395:SF9">
    <property type="entry name" value="DECAPPING AND EXORIBONUCLEASE PROTEIN"/>
    <property type="match status" value="1"/>
</dbReference>
<evidence type="ECO:0000256" key="5">
    <source>
        <dbReference type="ARBA" id="ARBA00048124"/>
    </source>
</evidence>
<evidence type="ECO:0000256" key="7">
    <source>
        <dbReference type="SAM" id="MobiDB-lite"/>
    </source>
</evidence>
<dbReference type="PANTHER" id="PTHR12395">
    <property type="entry name" value="DOM-3 RELATED"/>
    <property type="match status" value="1"/>
</dbReference>
<feature type="domain" description="RAI1-like" evidence="8">
    <location>
        <begin position="56"/>
        <end position="284"/>
    </location>
</feature>
<dbReference type="InterPro" id="IPR013961">
    <property type="entry name" value="RAI1"/>
</dbReference>
<name>A0A9W8A3Q4_9FUNG</name>
<evidence type="ECO:0000256" key="6">
    <source>
        <dbReference type="RuleBase" id="RU367113"/>
    </source>
</evidence>
<evidence type="ECO:0000259" key="8">
    <source>
        <dbReference type="Pfam" id="PF08652"/>
    </source>
</evidence>
<evidence type="ECO:0000313" key="10">
    <source>
        <dbReference type="Proteomes" id="UP001150538"/>
    </source>
</evidence>
<sequence>MTTLEPPAKKMRPNPSIIASSSSAASGIFDKVLPLKASSFPIHPLSRFRAACPPYKEPEEIVSFSYDEQHKVQMDDRELKYYTTPRTMPPQDLSEGYERQITRDPNLVDHVDGLLEALSCAGKPSADASQELKRMAVPHQADFVMYRGMMTRIFCTPFSRRDSWEMNASRYKGTIYIEDNVTAQRIEERKNVPEKQRRMMYWGYRFEQLATTTEPSPQTKSNDKAEPSPKPHGYGRSQERQGFIKTMADDPGEVVDTNREYCSIFRTQLGCHRIIMGAEIDCIEGKFKLLKFWAQSFLAGIRKVVVGFRDKDGMLSNVETMHTREMARQVRGVKGMWEANVCMNFADNFLSWLGTAITIDDPNAVYRIRYAEPFQSVEVQYLGNKSGTGFLPSFLTHNNIVAGSSSTDQTKPNST</sequence>
<comment type="catalytic activity">
    <reaction evidence="3">
        <text>a 5'-end (N(7)-methyl 5'-triphosphoguanosine)-ribonucleoside-ribonucleotide in mRNA + H2O = a (N(7)-methyl 5'-triphosphoguanosine)-nucleoside + a 5'-end phospho-ribonucleoside in mRNA + H(+)</text>
        <dbReference type="Rhea" id="RHEA:66928"/>
        <dbReference type="Rhea" id="RHEA-COMP:15692"/>
        <dbReference type="Rhea" id="RHEA-COMP:17313"/>
        <dbReference type="ChEBI" id="CHEBI:15377"/>
        <dbReference type="ChEBI" id="CHEBI:15378"/>
        <dbReference type="ChEBI" id="CHEBI:138282"/>
        <dbReference type="ChEBI" id="CHEBI:172876"/>
        <dbReference type="ChEBI" id="CHEBI:172877"/>
    </reaction>
    <physiologicalReaction direction="left-to-right" evidence="3">
        <dbReference type="Rhea" id="RHEA:66929"/>
    </physiologicalReaction>
</comment>
<dbReference type="Pfam" id="PF08652">
    <property type="entry name" value="RAI1"/>
    <property type="match status" value="2"/>
</dbReference>
<keyword evidence="6" id="KW-0539">Nucleus</keyword>
<dbReference type="GO" id="GO:0005634">
    <property type="term" value="C:nucleus"/>
    <property type="evidence" value="ECO:0007669"/>
    <property type="project" value="UniProtKB-SubCell"/>
</dbReference>
<comment type="subcellular location">
    <subcellularLocation>
        <location evidence="6">Nucleus</location>
    </subcellularLocation>
</comment>
<gene>
    <name evidence="9" type="primary">RAI1</name>
    <name evidence="9" type="ORF">H4219_002299</name>
</gene>
<dbReference type="EC" id="3.6.1.-" evidence="6"/>